<evidence type="ECO:0000256" key="1">
    <source>
        <dbReference type="SAM" id="MobiDB-lite"/>
    </source>
</evidence>
<organism evidence="2 3">
    <name type="scientific">Thermolongibacillus altinsuensis</name>
    <dbReference type="NCBI Taxonomy" id="575256"/>
    <lineage>
        <taxon>Bacteria</taxon>
        <taxon>Bacillati</taxon>
        <taxon>Bacillota</taxon>
        <taxon>Bacilli</taxon>
        <taxon>Bacillales</taxon>
        <taxon>Anoxybacillaceae</taxon>
        <taxon>Thermolongibacillus</taxon>
    </lineage>
</organism>
<comment type="caution">
    <text evidence="2">The sequence shown here is derived from an EMBL/GenBank/DDBJ whole genome shotgun (WGS) entry which is preliminary data.</text>
</comment>
<dbReference type="AlphaFoldDB" id="A0A4R1QDC2"/>
<proteinExistence type="predicted"/>
<dbReference type="Proteomes" id="UP000295658">
    <property type="component" value="Unassembled WGS sequence"/>
</dbReference>
<evidence type="ECO:0000313" key="2">
    <source>
        <dbReference type="EMBL" id="TCL49231.1"/>
    </source>
</evidence>
<dbReference type="RefSeq" id="WP_132948450.1">
    <property type="nucleotide sequence ID" value="NZ_SLUL01000007.1"/>
</dbReference>
<feature type="region of interest" description="Disordered" evidence="1">
    <location>
        <begin position="1"/>
        <end position="21"/>
    </location>
</feature>
<name>A0A4R1QDC2_9BACL</name>
<evidence type="ECO:0000313" key="3">
    <source>
        <dbReference type="Proteomes" id="UP000295658"/>
    </source>
</evidence>
<dbReference type="EMBL" id="SLUL01000007">
    <property type="protein sequence ID" value="TCL49231.1"/>
    <property type="molecule type" value="Genomic_DNA"/>
</dbReference>
<accession>A0A4R1QDC2</accession>
<keyword evidence="3" id="KW-1185">Reference proteome</keyword>
<feature type="compositionally biased region" description="Polar residues" evidence="1">
    <location>
        <begin position="1"/>
        <end position="11"/>
    </location>
</feature>
<gene>
    <name evidence="2" type="ORF">EDD69_10751</name>
</gene>
<sequence length="122" mass="13595">MNQWNPYTTEENSYEDYEWRDDNLQPPMNIMPAAVPTMPQPTTMATMMPMPTGPMDCGCSPMPMPTGPMDCGCSPMPFPMTMAPGMPYGTMPYGAMPHGAMPYGAMPYGTMPMMPSPYWPYR</sequence>
<reference evidence="2 3" key="1">
    <citation type="submission" date="2019-03" db="EMBL/GenBank/DDBJ databases">
        <title>Genomic Encyclopedia of Type Strains, Phase IV (KMG-IV): sequencing the most valuable type-strain genomes for metagenomic binning, comparative biology and taxonomic classification.</title>
        <authorList>
            <person name="Goeker M."/>
        </authorList>
    </citation>
    <scope>NUCLEOTIDE SEQUENCE [LARGE SCALE GENOMIC DNA]</scope>
    <source>
        <strain evidence="2 3">DSM 24979</strain>
    </source>
</reference>
<protein>
    <submittedName>
        <fullName evidence="2">Uncharacterized protein</fullName>
    </submittedName>
</protein>